<sequence length="137" mass="15111">MSWGNNFGCSFLEIQCAGIINAAYFRMFCDAADKLMHCASDRQALGKCIRNVGNGAAKPSEWCAVPLPLIGYDGNYDGCCTCTLKGSDAFHGPLSGKITRGAWIWNHSRLVPRRVDHGKPVSTRCVRRCCVASMKYW</sequence>
<dbReference type="SUPFAM" id="SSF55486">
    <property type="entry name" value="Metalloproteases ('zincins'), catalytic domain"/>
    <property type="match status" value="1"/>
</dbReference>
<reference evidence="8 9" key="1">
    <citation type="journal article" date="2018" name="BMC Genomics">
        <title>Genomic comparison of Trypanosoma conorhini and Trypanosoma rangeli to Trypanosoma cruzi strains of high and low virulence.</title>
        <authorList>
            <person name="Bradwell K.R."/>
            <person name="Koparde V.N."/>
            <person name="Matveyev A.V."/>
            <person name="Serrano M.G."/>
            <person name="Alves J.M."/>
            <person name="Parikh H."/>
            <person name="Huang B."/>
            <person name="Lee V."/>
            <person name="Espinosa-Alvarez O."/>
            <person name="Ortiz P.A."/>
            <person name="Costa-Martins A.G."/>
            <person name="Teixeira M.M."/>
            <person name="Buck G.A."/>
        </authorList>
    </citation>
    <scope>NUCLEOTIDE SEQUENCE [LARGE SCALE GENOMIC DNA]</scope>
    <source>
        <strain evidence="8 9">AM80</strain>
    </source>
</reference>
<keyword evidence="9" id="KW-1185">Reference proteome</keyword>
<comment type="similarity">
    <text evidence="1 7">Belongs to the peptidase M8 family.</text>
</comment>
<dbReference type="Proteomes" id="UP000283634">
    <property type="component" value="Unassembled WGS sequence"/>
</dbReference>
<keyword evidence="5 7" id="KW-0862">Zinc</keyword>
<evidence type="ECO:0000313" key="8">
    <source>
        <dbReference type="EMBL" id="RNE96621.1"/>
    </source>
</evidence>
<keyword evidence="4 7" id="KW-0378">Hydrolase</keyword>
<proteinExistence type="inferred from homology"/>
<evidence type="ECO:0000256" key="2">
    <source>
        <dbReference type="ARBA" id="ARBA00022670"/>
    </source>
</evidence>
<gene>
    <name evidence="8" type="ORF">TraAM80_09702</name>
</gene>
<evidence type="ECO:0000256" key="7">
    <source>
        <dbReference type="RuleBase" id="RU366077"/>
    </source>
</evidence>
<organism evidence="8 9">
    <name type="scientific">Trypanosoma rangeli</name>
    <dbReference type="NCBI Taxonomy" id="5698"/>
    <lineage>
        <taxon>Eukaryota</taxon>
        <taxon>Discoba</taxon>
        <taxon>Euglenozoa</taxon>
        <taxon>Kinetoplastea</taxon>
        <taxon>Metakinetoplastina</taxon>
        <taxon>Trypanosomatida</taxon>
        <taxon>Trypanosomatidae</taxon>
        <taxon>Trypanosoma</taxon>
        <taxon>Herpetosoma</taxon>
    </lineage>
</organism>
<evidence type="ECO:0000256" key="5">
    <source>
        <dbReference type="ARBA" id="ARBA00022833"/>
    </source>
</evidence>
<dbReference type="GO" id="GO:0046872">
    <property type="term" value="F:metal ion binding"/>
    <property type="evidence" value="ECO:0007669"/>
    <property type="project" value="UniProtKB-KW"/>
</dbReference>
<dbReference type="AlphaFoldDB" id="A0A422MTW8"/>
<protein>
    <recommendedName>
        <fullName evidence="7">Leishmanolysin-like peptidase</fullName>
        <ecNumber evidence="7">3.4.24.-</ecNumber>
    </recommendedName>
</protein>
<dbReference type="EC" id="3.4.24.-" evidence="7"/>
<dbReference type="InterPro" id="IPR001577">
    <property type="entry name" value="Peptidase_M8"/>
</dbReference>
<dbReference type="GO" id="GO:0006508">
    <property type="term" value="P:proteolysis"/>
    <property type="evidence" value="ECO:0007669"/>
    <property type="project" value="UniProtKB-KW"/>
</dbReference>
<dbReference type="GO" id="GO:0016020">
    <property type="term" value="C:membrane"/>
    <property type="evidence" value="ECO:0007669"/>
    <property type="project" value="InterPro"/>
</dbReference>
<dbReference type="GeneID" id="40333635"/>
<evidence type="ECO:0000256" key="6">
    <source>
        <dbReference type="ARBA" id="ARBA00023049"/>
    </source>
</evidence>
<evidence type="ECO:0000256" key="4">
    <source>
        <dbReference type="ARBA" id="ARBA00022801"/>
    </source>
</evidence>
<keyword evidence="6 7" id="KW-0482">Metalloprotease</keyword>
<keyword evidence="3 7" id="KW-0479">Metal-binding</keyword>
<keyword evidence="2 7" id="KW-0645">Protease</keyword>
<evidence type="ECO:0000256" key="3">
    <source>
        <dbReference type="ARBA" id="ARBA00022723"/>
    </source>
</evidence>
<dbReference type="RefSeq" id="XP_029233755.1">
    <property type="nucleotide sequence ID" value="XM_029386370.1"/>
</dbReference>
<dbReference type="GO" id="GO:0007155">
    <property type="term" value="P:cell adhesion"/>
    <property type="evidence" value="ECO:0007669"/>
    <property type="project" value="InterPro"/>
</dbReference>
<accession>A0A422MTW8</accession>
<dbReference type="EMBL" id="MKGL01000664">
    <property type="protein sequence ID" value="RNE96621.1"/>
    <property type="molecule type" value="Genomic_DNA"/>
</dbReference>
<name>A0A422MTW8_TRYRA</name>
<dbReference type="Pfam" id="PF01457">
    <property type="entry name" value="Peptidase_M8"/>
    <property type="match status" value="1"/>
</dbReference>
<evidence type="ECO:0000256" key="1">
    <source>
        <dbReference type="ARBA" id="ARBA00005860"/>
    </source>
</evidence>
<comment type="caution">
    <text evidence="8">The sequence shown here is derived from an EMBL/GenBank/DDBJ whole genome shotgun (WGS) entry which is preliminary data.</text>
</comment>
<evidence type="ECO:0000313" key="9">
    <source>
        <dbReference type="Proteomes" id="UP000283634"/>
    </source>
</evidence>
<dbReference type="GO" id="GO:0004222">
    <property type="term" value="F:metalloendopeptidase activity"/>
    <property type="evidence" value="ECO:0007669"/>
    <property type="project" value="UniProtKB-UniRule"/>
</dbReference>
<comment type="cofactor">
    <cofactor evidence="7">
        <name>Zn(2+)</name>
        <dbReference type="ChEBI" id="CHEBI:29105"/>
    </cofactor>
    <text evidence="7">Binds 1 zinc ion per subunit.</text>
</comment>